<comment type="caution">
    <text evidence="3">The sequence shown here is derived from an EMBL/GenBank/DDBJ whole genome shotgun (WGS) entry which is preliminary data.</text>
</comment>
<feature type="transmembrane region" description="Helical" evidence="1">
    <location>
        <begin position="61"/>
        <end position="80"/>
    </location>
</feature>
<dbReference type="EMBL" id="JAPVES010000030">
    <property type="protein sequence ID" value="MCZ3373191.1"/>
    <property type="molecule type" value="Genomic_DNA"/>
</dbReference>
<keyword evidence="1" id="KW-1133">Transmembrane helix</keyword>
<feature type="transmembrane region" description="Helical" evidence="1">
    <location>
        <begin position="7"/>
        <end position="28"/>
    </location>
</feature>
<dbReference type="EMBL" id="JAPVER010000020">
    <property type="protein sequence ID" value="MCZ3365440.1"/>
    <property type="molecule type" value="Genomic_DNA"/>
</dbReference>
<name>A0A9E5A4X2_9EURY</name>
<accession>A0A9E5A4X2</accession>
<evidence type="ECO:0000313" key="4">
    <source>
        <dbReference type="Proteomes" id="UP001068021"/>
    </source>
</evidence>
<proteinExistence type="predicted"/>
<reference evidence="3" key="1">
    <citation type="submission" date="2022-12" db="EMBL/GenBank/DDBJ databases">
        <title>Reclassification of two methanogenic archaea species isolated from the Kolyma lowland permafrost.</title>
        <authorList>
            <person name="Trubitsyn V.E."/>
            <person name="Rivkina E.M."/>
            <person name="Shcherbakova V.A."/>
        </authorList>
    </citation>
    <scope>NUCLEOTIDE SEQUENCE</scope>
    <source>
        <strain evidence="2">M2</strain>
        <strain evidence="3">MK4</strain>
    </source>
</reference>
<evidence type="ECO:0008006" key="5">
    <source>
        <dbReference type="Google" id="ProtNLM"/>
    </source>
</evidence>
<evidence type="ECO:0000313" key="3">
    <source>
        <dbReference type="EMBL" id="MCZ3373191.1"/>
    </source>
</evidence>
<keyword evidence="1" id="KW-0812">Transmembrane</keyword>
<keyword evidence="1" id="KW-0472">Membrane</keyword>
<evidence type="ECO:0000256" key="1">
    <source>
        <dbReference type="SAM" id="Phobius"/>
    </source>
</evidence>
<keyword evidence="4" id="KW-1185">Reference proteome</keyword>
<dbReference type="RefSeq" id="WP_157197598.1">
    <property type="nucleotide sequence ID" value="NZ_JAPVER010000020.1"/>
</dbReference>
<feature type="transmembrane region" description="Helical" evidence="1">
    <location>
        <begin position="34"/>
        <end position="54"/>
    </location>
</feature>
<protein>
    <recommendedName>
        <fullName evidence="5">TIGR04086 family membrane protein</fullName>
    </recommendedName>
</protein>
<feature type="transmembrane region" description="Helical" evidence="1">
    <location>
        <begin position="92"/>
        <end position="112"/>
    </location>
</feature>
<dbReference type="Proteomes" id="UP001074446">
    <property type="component" value="Unassembled WGS sequence"/>
</dbReference>
<dbReference type="Proteomes" id="UP001068021">
    <property type="component" value="Unassembled WGS sequence"/>
</dbReference>
<organism evidence="3">
    <name type="scientific">Methanobacterium veterum</name>
    <dbReference type="NCBI Taxonomy" id="408577"/>
    <lineage>
        <taxon>Archaea</taxon>
        <taxon>Methanobacteriati</taxon>
        <taxon>Methanobacteriota</taxon>
        <taxon>Methanomada group</taxon>
        <taxon>Methanobacteria</taxon>
        <taxon>Methanobacteriales</taxon>
        <taxon>Methanobacteriaceae</taxon>
        <taxon>Methanobacterium</taxon>
    </lineage>
</organism>
<gene>
    <name evidence="3" type="ORF">O3H35_11150</name>
    <name evidence="2" type="ORF">O3H54_06050</name>
</gene>
<sequence>MRKFNPVISIISGIIVTITMAYVGFLIIDTPNFGILDIILLCFSLVIGGFISTYFTEKRRIVYGVCEGLILSIMCATYVVGTGKGLSYINYIAAYINVALGFVSATYIGSILGRKNRYMY</sequence>
<dbReference type="AlphaFoldDB" id="A0A9E5A4X2"/>
<evidence type="ECO:0000313" key="2">
    <source>
        <dbReference type="EMBL" id="MCZ3365440.1"/>
    </source>
</evidence>